<feature type="region of interest" description="Disordered" evidence="6">
    <location>
        <begin position="1"/>
        <end position="22"/>
    </location>
</feature>
<keyword evidence="9" id="KW-1185">Reference proteome</keyword>
<proteinExistence type="predicted"/>
<evidence type="ECO:0000256" key="4">
    <source>
        <dbReference type="ARBA" id="ARBA00022989"/>
    </source>
</evidence>
<evidence type="ECO:0000256" key="7">
    <source>
        <dbReference type="SAM" id="Phobius"/>
    </source>
</evidence>
<evidence type="ECO:0000313" key="9">
    <source>
        <dbReference type="Proteomes" id="UP000231586"/>
    </source>
</evidence>
<dbReference type="PRINTS" id="PR00447">
    <property type="entry name" value="NATRESASSCMP"/>
</dbReference>
<dbReference type="InterPro" id="IPR001046">
    <property type="entry name" value="NRAMP_fam"/>
</dbReference>
<dbReference type="GO" id="GO:0005886">
    <property type="term" value="C:plasma membrane"/>
    <property type="evidence" value="ECO:0007669"/>
    <property type="project" value="TreeGrafter"/>
</dbReference>
<accession>A0A2M8WWG4</accession>
<comment type="caution">
    <text evidence="8">The sequence shown here is derived from an EMBL/GenBank/DDBJ whole genome shotgun (WGS) entry which is preliminary data.</text>
</comment>
<sequence>MSAPAGTAPAGTEPVGVPDRRAPTGRLGRGLLPLLGPAFVAAIAYVDPGNVAANVSAGSRYGYMLLWVLVAANLMAVLVQYQSARLGIVTGKSLPDLLGERLRRPARLAYWGQAEVVAAATDVAEVIGGAIALQLLFDLPLVLGGVIVGVVSLGLLLVQGRGQRRFEAAVIALLAVITVGFVAGLFVAPPAPGDVLGGLVPRFDGADSVLLAASMLGATVMPHAVYLHSALARDHHARGQHAPDQHGRGVDATADHRRVRRLLGATRWDVVGALAVAGVVNVALLLVAATTLRGVDGTDTIEGAHQAIVDALGPGIGVVFALGLLASGLASTSVGAYAGAVIMGGLLKVRVPLAVRRVVTLIPALVILAAGAEPTWALVVSQVVLSFGIAFALVPLLRLTGNSEVMGEFVDGPRMRVAGWTVAAAIVTLNLALLVLTVAG</sequence>
<evidence type="ECO:0000256" key="3">
    <source>
        <dbReference type="ARBA" id="ARBA00022692"/>
    </source>
</evidence>
<feature type="compositionally biased region" description="Low complexity" evidence="6">
    <location>
        <begin position="1"/>
        <end position="12"/>
    </location>
</feature>
<dbReference type="PANTHER" id="PTHR11706:SF33">
    <property type="entry name" value="NATURAL RESISTANCE-ASSOCIATED MACROPHAGE PROTEIN 2"/>
    <property type="match status" value="1"/>
</dbReference>
<evidence type="ECO:0000256" key="1">
    <source>
        <dbReference type="ARBA" id="ARBA00004141"/>
    </source>
</evidence>
<reference evidence="8 9" key="1">
    <citation type="submission" date="2017-11" db="EMBL/GenBank/DDBJ databases">
        <title>Genomic Encyclopedia of Archaeal and Bacterial Type Strains, Phase II (KMG-II): From Individual Species to Whole Genera.</title>
        <authorList>
            <person name="Goeker M."/>
        </authorList>
    </citation>
    <scope>NUCLEOTIDE SEQUENCE [LARGE SCALE GENOMIC DNA]</scope>
    <source>
        <strain evidence="8 9">DSM 22413</strain>
    </source>
</reference>
<feature type="transmembrane region" description="Helical" evidence="7">
    <location>
        <begin position="312"/>
        <end position="342"/>
    </location>
</feature>
<dbReference type="NCBIfam" id="TIGR01197">
    <property type="entry name" value="nramp"/>
    <property type="match status" value="1"/>
</dbReference>
<keyword evidence="2" id="KW-0813">Transport</keyword>
<name>A0A2M8WWG4_9MICO</name>
<dbReference type="PANTHER" id="PTHR11706">
    <property type="entry name" value="SOLUTE CARRIER PROTEIN FAMILY 11 MEMBER"/>
    <property type="match status" value="1"/>
</dbReference>
<dbReference type="Proteomes" id="UP000231586">
    <property type="component" value="Unassembled WGS sequence"/>
</dbReference>
<dbReference type="NCBIfam" id="NF001923">
    <property type="entry name" value="PRK00701.1"/>
    <property type="match status" value="1"/>
</dbReference>
<feature type="transmembrane region" description="Helical" evidence="7">
    <location>
        <begin position="139"/>
        <end position="158"/>
    </location>
</feature>
<dbReference type="AlphaFoldDB" id="A0A2M8WWG4"/>
<dbReference type="NCBIfam" id="NF037982">
    <property type="entry name" value="Nramp_1"/>
    <property type="match status" value="1"/>
</dbReference>
<keyword evidence="5 7" id="KW-0472">Membrane</keyword>
<protein>
    <submittedName>
        <fullName evidence="8">Manganese transport protein</fullName>
    </submittedName>
</protein>
<feature type="transmembrane region" description="Helical" evidence="7">
    <location>
        <begin position="170"/>
        <end position="188"/>
    </location>
</feature>
<feature type="transmembrane region" description="Helical" evidence="7">
    <location>
        <begin position="378"/>
        <end position="397"/>
    </location>
</feature>
<dbReference type="Pfam" id="PF01566">
    <property type="entry name" value="Nramp"/>
    <property type="match status" value="1"/>
</dbReference>
<feature type="transmembrane region" description="Helical" evidence="7">
    <location>
        <begin position="108"/>
        <end position="133"/>
    </location>
</feature>
<dbReference type="EMBL" id="PGTZ01000001">
    <property type="protein sequence ID" value="PJI95261.1"/>
    <property type="molecule type" value="Genomic_DNA"/>
</dbReference>
<keyword evidence="4 7" id="KW-1133">Transmembrane helix</keyword>
<dbReference type="GO" id="GO:0015086">
    <property type="term" value="F:cadmium ion transmembrane transporter activity"/>
    <property type="evidence" value="ECO:0007669"/>
    <property type="project" value="TreeGrafter"/>
</dbReference>
<feature type="transmembrane region" description="Helical" evidence="7">
    <location>
        <begin position="208"/>
        <end position="228"/>
    </location>
</feature>
<dbReference type="GO" id="GO:0005384">
    <property type="term" value="F:manganese ion transmembrane transporter activity"/>
    <property type="evidence" value="ECO:0007669"/>
    <property type="project" value="TreeGrafter"/>
</dbReference>
<gene>
    <name evidence="8" type="ORF">CLV34_0024</name>
</gene>
<evidence type="ECO:0000256" key="2">
    <source>
        <dbReference type="ARBA" id="ARBA00022448"/>
    </source>
</evidence>
<feature type="transmembrane region" description="Helical" evidence="7">
    <location>
        <begin position="30"/>
        <end position="46"/>
    </location>
</feature>
<evidence type="ECO:0000256" key="6">
    <source>
        <dbReference type="SAM" id="MobiDB-lite"/>
    </source>
</evidence>
<evidence type="ECO:0000313" key="8">
    <source>
        <dbReference type="EMBL" id="PJI95261.1"/>
    </source>
</evidence>
<feature type="transmembrane region" description="Helical" evidence="7">
    <location>
        <begin position="417"/>
        <end position="439"/>
    </location>
</feature>
<organism evidence="8 9">
    <name type="scientific">Luteimicrobium subarcticum</name>
    <dbReference type="NCBI Taxonomy" id="620910"/>
    <lineage>
        <taxon>Bacteria</taxon>
        <taxon>Bacillati</taxon>
        <taxon>Actinomycetota</taxon>
        <taxon>Actinomycetes</taxon>
        <taxon>Micrococcales</taxon>
        <taxon>Luteimicrobium</taxon>
    </lineage>
</organism>
<dbReference type="GO" id="GO:0034755">
    <property type="term" value="P:iron ion transmembrane transport"/>
    <property type="evidence" value="ECO:0007669"/>
    <property type="project" value="TreeGrafter"/>
</dbReference>
<keyword evidence="3 7" id="KW-0812">Transmembrane</keyword>
<feature type="transmembrane region" description="Helical" evidence="7">
    <location>
        <begin position="61"/>
        <end position="79"/>
    </location>
</feature>
<evidence type="ECO:0000256" key="5">
    <source>
        <dbReference type="ARBA" id="ARBA00023136"/>
    </source>
</evidence>
<feature type="transmembrane region" description="Helical" evidence="7">
    <location>
        <begin position="354"/>
        <end position="372"/>
    </location>
</feature>
<comment type="subcellular location">
    <subcellularLocation>
        <location evidence="1">Membrane</location>
        <topology evidence="1">Multi-pass membrane protein</topology>
    </subcellularLocation>
</comment>
<feature type="transmembrane region" description="Helical" evidence="7">
    <location>
        <begin position="270"/>
        <end position="292"/>
    </location>
</feature>